<evidence type="ECO:0000256" key="1">
    <source>
        <dbReference type="ARBA" id="ARBA00004613"/>
    </source>
</evidence>
<dbReference type="PANTHER" id="PTHR33136:SF6">
    <property type="entry name" value="PROTEIN RALF-LIKE 34"/>
    <property type="match status" value="1"/>
</dbReference>
<organism evidence="7 8">
    <name type="scientific">Cuscuta australis</name>
    <dbReference type="NCBI Taxonomy" id="267555"/>
    <lineage>
        <taxon>Eukaryota</taxon>
        <taxon>Viridiplantae</taxon>
        <taxon>Streptophyta</taxon>
        <taxon>Embryophyta</taxon>
        <taxon>Tracheophyta</taxon>
        <taxon>Spermatophyta</taxon>
        <taxon>Magnoliopsida</taxon>
        <taxon>eudicotyledons</taxon>
        <taxon>Gunneridae</taxon>
        <taxon>Pentapetalae</taxon>
        <taxon>asterids</taxon>
        <taxon>lamiids</taxon>
        <taxon>Solanales</taxon>
        <taxon>Convolvulaceae</taxon>
        <taxon>Cuscuteae</taxon>
        <taxon>Cuscuta</taxon>
        <taxon>Cuscuta subgen. Grammica</taxon>
        <taxon>Cuscuta sect. Cleistogrammica</taxon>
    </lineage>
</organism>
<evidence type="ECO:0000256" key="4">
    <source>
        <dbReference type="ARBA" id="ARBA00022702"/>
    </source>
</evidence>
<keyword evidence="6" id="KW-1015">Disulfide bond</keyword>
<evidence type="ECO:0000256" key="2">
    <source>
        <dbReference type="ARBA" id="ARBA00009178"/>
    </source>
</evidence>
<gene>
    <name evidence="7" type="ORF">DM860_008457</name>
</gene>
<dbReference type="PANTHER" id="PTHR33136">
    <property type="entry name" value="RAPID ALKALINIZATION FACTOR-LIKE"/>
    <property type="match status" value="1"/>
</dbReference>
<comment type="subcellular location">
    <subcellularLocation>
        <location evidence="1">Secreted</location>
    </subcellularLocation>
</comment>
<dbReference type="GO" id="GO:0005576">
    <property type="term" value="C:extracellular region"/>
    <property type="evidence" value="ECO:0007669"/>
    <property type="project" value="UniProtKB-SubCell"/>
</dbReference>
<keyword evidence="5" id="KW-0732">Signal</keyword>
<dbReference type="AlphaFoldDB" id="A0A328D905"/>
<dbReference type="Pfam" id="PF05498">
    <property type="entry name" value="RALF"/>
    <property type="match status" value="1"/>
</dbReference>
<comment type="caution">
    <text evidence="7">The sequence shown here is derived from an EMBL/GenBank/DDBJ whole genome shotgun (WGS) entry which is preliminary data.</text>
</comment>
<dbReference type="GO" id="GO:0009506">
    <property type="term" value="C:plasmodesma"/>
    <property type="evidence" value="ECO:0007669"/>
    <property type="project" value="TreeGrafter"/>
</dbReference>
<proteinExistence type="inferred from homology"/>
<protein>
    <recommendedName>
        <fullName evidence="9">Rapid alkalinization factor 1</fullName>
    </recommendedName>
</protein>
<sequence>METQKCFRSSTFFFIFIFLICTAGITNWNSAQAKLEDPAARMPMARSSYGGGADIGGGNGVDLEGDESGSRRSLLWPAVRYYISYAALSADRVPCPPRSGRSYYTLNCHLATGPVRPYYRGCSAITRCRR</sequence>
<reference evidence="7 8" key="1">
    <citation type="submission" date="2018-06" db="EMBL/GenBank/DDBJ databases">
        <title>The Genome of Cuscuta australis (Dodder) Provides Insight into the Evolution of Plant Parasitism.</title>
        <authorList>
            <person name="Liu H."/>
        </authorList>
    </citation>
    <scope>NUCLEOTIDE SEQUENCE [LARGE SCALE GENOMIC DNA]</scope>
    <source>
        <strain evidence="8">cv. Yunnan</strain>
        <tissue evidence="7">Vines</tissue>
    </source>
</reference>
<keyword evidence="3" id="KW-0964">Secreted</keyword>
<evidence type="ECO:0000256" key="5">
    <source>
        <dbReference type="ARBA" id="ARBA00022729"/>
    </source>
</evidence>
<evidence type="ECO:0000313" key="8">
    <source>
        <dbReference type="Proteomes" id="UP000249390"/>
    </source>
</evidence>
<keyword evidence="8" id="KW-1185">Reference proteome</keyword>
<dbReference type="EMBL" id="NQVE01000192">
    <property type="protein sequence ID" value="RAL40759.1"/>
    <property type="molecule type" value="Genomic_DNA"/>
</dbReference>
<evidence type="ECO:0000313" key="7">
    <source>
        <dbReference type="EMBL" id="RAL40759.1"/>
    </source>
</evidence>
<dbReference type="GO" id="GO:0005179">
    <property type="term" value="F:hormone activity"/>
    <property type="evidence" value="ECO:0007669"/>
    <property type="project" value="UniProtKB-KW"/>
</dbReference>
<evidence type="ECO:0000256" key="3">
    <source>
        <dbReference type="ARBA" id="ARBA00022525"/>
    </source>
</evidence>
<comment type="similarity">
    <text evidence="2">Belongs to the plant rapid alkalinization factor (RALF) family.</text>
</comment>
<evidence type="ECO:0008006" key="9">
    <source>
        <dbReference type="Google" id="ProtNLM"/>
    </source>
</evidence>
<accession>A0A328D905</accession>
<evidence type="ECO:0000256" key="6">
    <source>
        <dbReference type="ARBA" id="ARBA00023157"/>
    </source>
</evidence>
<dbReference type="InterPro" id="IPR008801">
    <property type="entry name" value="RALF"/>
</dbReference>
<dbReference type="GO" id="GO:0019722">
    <property type="term" value="P:calcium-mediated signaling"/>
    <property type="evidence" value="ECO:0007669"/>
    <property type="project" value="TreeGrafter"/>
</dbReference>
<dbReference type="Proteomes" id="UP000249390">
    <property type="component" value="Unassembled WGS sequence"/>
</dbReference>
<keyword evidence="4" id="KW-0372">Hormone</keyword>
<name>A0A328D905_9ASTE</name>